<dbReference type="AlphaFoldDB" id="A0A397G5B3"/>
<gene>
    <name evidence="2" type="ORF">Glove_692g3</name>
</gene>
<dbReference type="STRING" id="1348612.A0A397G5B3"/>
<accession>A0A397G5B3</accession>
<dbReference type="EMBL" id="PQFF01000557">
    <property type="protein sequence ID" value="RHZ45044.1"/>
    <property type="molecule type" value="Genomic_DNA"/>
</dbReference>
<dbReference type="Proteomes" id="UP000266861">
    <property type="component" value="Unassembled WGS sequence"/>
</dbReference>
<sequence length="158" mass="18234">MLTPSYKKKDVNACMEVIMNQHARLIIASDLVKLNDIKNFISNCKKITRFFYNSHQSIAILQQGFKDMKINMEGLQTWCKTRWGSLFITTDSILRTRLSLDMLGHGQPKKALDIKNVQHWTSIVGAKNRGRQRKLRGKKKKNTNNKTANDLIIDNNDD</sequence>
<name>A0A397G5B3_9GLOM</name>
<feature type="region of interest" description="Disordered" evidence="1">
    <location>
        <begin position="128"/>
        <end position="158"/>
    </location>
</feature>
<evidence type="ECO:0000313" key="2">
    <source>
        <dbReference type="EMBL" id="RHZ45044.1"/>
    </source>
</evidence>
<dbReference type="OrthoDB" id="2436270at2759"/>
<evidence type="ECO:0000256" key="1">
    <source>
        <dbReference type="SAM" id="MobiDB-lite"/>
    </source>
</evidence>
<feature type="compositionally biased region" description="Basic residues" evidence="1">
    <location>
        <begin position="128"/>
        <end position="143"/>
    </location>
</feature>
<reference evidence="2 3" key="1">
    <citation type="submission" date="2018-08" db="EMBL/GenBank/DDBJ databases">
        <title>Genome and evolution of the arbuscular mycorrhizal fungus Diversispora epigaea (formerly Glomus versiforme) and its bacterial endosymbionts.</title>
        <authorList>
            <person name="Sun X."/>
            <person name="Fei Z."/>
            <person name="Harrison M."/>
        </authorList>
    </citation>
    <scope>NUCLEOTIDE SEQUENCE [LARGE SCALE GENOMIC DNA]</scope>
    <source>
        <strain evidence="2 3">IT104</strain>
    </source>
</reference>
<dbReference type="InterPro" id="IPR012337">
    <property type="entry name" value="RNaseH-like_sf"/>
</dbReference>
<proteinExistence type="predicted"/>
<organism evidence="2 3">
    <name type="scientific">Diversispora epigaea</name>
    <dbReference type="NCBI Taxonomy" id="1348612"/>
    <lineage>
        <taxon>Eukaryota</taxon>
        <taxon>Fungi</taxon>
        <taxon>Fungi incertae sedis</taxon>
        <taxon>Mucoromycota</taxon>
        <taxon>Glomeromycotina</taxon>
        <taxon>Glomeromycetes</taxon>
        <taxon>Diversisporales</taxon>
        <taxon>Diversisporaceae</taxon>
        <taxon>Diversispora</taxon>
    </lineage>
</organism>
<dbReference type="SUPFAM" id="SSF53098">
    <property type="entry name" value="Ribonuclease H-like"/>
    <property type="match status" value="1"/>
</dbReference>
<comment type="caution">
    <text evidence="2">The sequence shown here is derived from an EMBL/GenBank/DDBJ whole genome shotgun (WGS) entry which is preliminary data.</text>
</comment>
<protein>
    <submittedName>
        <fullName evidence="2">Uncharacterized protein</fullName>
    </submittedName>
</protein>
<keyword evidence="3" id="KW-1185">Reference proteome</keyword>
<evidence type="ECO:0000313" key="3">
    <source>
        <dbReference type="Proteomes" id="UP000266861"/>
    </source>
</evidence>